<keyword evidence="2" id="KW-1185">Reference proteome</keyword>
<dbReference type="AlphaFoldDB" id="A0A5C1E9G6"/>
<name>A0A5C1E9G6_9RHOO</name>
<proteinExistence type="predicted"/>
<dbReference type="Proteomes" id="UP000323671">
    <property type="component" value="Chromosome"/>
</dbReference>
<organism evidence="1 2">
    <name type="scientific">Oryzomicrobium terrae</name>
    <dbReference type="NCBI Taxonomy" id="1735038"/>
    <lineage>
        <taxon>Bacteria</taxon>
        <taxon>Pseudomonadati</taxon>
        <taxon>Pseudomonadota</taxon>
        <taxon>Betaproteobacteria</taxon>
        <taxon>Rhodocyclales</taxon>
        <taxon>Rhodocyclaceae</taxon>
        <taxon>Oryzomicrobium</taxon>
    </lineage>
</organism>
<accession>A0A5C1E9G6</accession>
<evidence type="ECO:0000313" key="1">
    <source>
        <dbReference type="EMBL" id="QEL64797.1"/>
    </source>
</evidence>
<sequence length="127" mass="14430">MTIFVRNGRRFNIHAPQEIDGVLYPSFVDPELRAALGILEVDVPERESEETHFVQELDEAPFVINTPKPADMVFQSKTSKVQAQRAAAYREEADPLFFKAQRGDATMDDWLAKVAEIKARFPDPLPE</sequence>
<evidence type="ECO:0000313" key="2">
    <source>
        <dbReference type="Proteomes" id="UP000323671"/>
    </source>
</evidence>
<reference evidence="1 2" key="1">
    <citation type="submission" date="2017-07" db="EMBL/GenBank/DDBJ databases">
        <title>Complete genome sequence of Oryzomicrobium terrae TPP412.</title>
        <authorList>
            <person name="Chiu L.-W."/>
            <person name="Lo K.-J."/>
            <person name="Tsai Y.-M."/>
            <person name="Lin S.-S."/>
            <person name="Kuo C.-H."/>
            <person name="Liu C.-T."/>
        </authorList>
    </citation>
    <scope>NUCLEOTIDE SEQUENCE [LARGE SCALE GENOMIC DNA]</scope>
    <source>
        <strain evidence="1 2">TPP412</strain>
    </source>
</reference>
<dbReference type="KEGG" id="otr:OTERR_13210"/>
<protein>
    <submittedName>
        <fullName evidence="1">Uncharacterized protein</fullName>
    </submittedName>
</protein>
<dbReference type="RefSeq" id="WP_149425238.1">
    <property type="nucleotide sequence ID" value="NZ_CP022579.1"/>
</dbReference>
<gene>
    <name evidence="1" type="ORF">OTERR_13210</name>
</gene>
<dbReference type="EMBL" id="CP022579">
    <property type="protein sequence ID" value="QEL64797.1"/>
    <property type="molecule type" value="Genomic_DNA"/>
</dbReference>